<keyword evidence="4" id="KW-0998">Cell outer membrane</keyword>
<organism evidence="6 7">
    <name type="scientific">Thiomicrorhabdus lithotrophica</name>
    <dbReference type="NCBI Taxonomy" id="2949997"/>
    <lineage>
        <taxon>Bacteria</taxon>
        <taxon>Pseudomonadati</taxon>
        <taxon>Pseudomonadota</taxon>
        <taxon>Gammaproteobacteria</taxon>
        <taxon>Thiotrichales</taxon>
        <taxon>Piscirickettsiaceae</taxon>
        <taxon>Thiomicrorhabdus</taxon>
    </lineage>
</organism>
<keyword evidence="5 6" id="KW-0449">Lipoprotein</keyword>
<evidence type="ECO:0000313" key="7">
    <source>
        <dbReference type="Proteomes" id="UP001222275"/>
    </source>
</evidence>
<evidence type="ECO:0000256" key="2">
    <source>
        <dbReference type="ARBA" id="ARBA00023136"/>
    </source>
</evidence>
<evidence type="ECO:0000256" key="1">
    <source>
        <dbReference type="ARBA" id="ARBA00022729"/>
    </source>
</evidence>
<dbReference type="PANTHER" id="PTHR38098:SF1">
    <property type="entry name" value="LPS-ASSEMBLY LIPOPROTEIN LPTE"/>
    <property type="match status" value="1"/>
</dbReference>
<evidence type="ECO:0000256" key="3">
    <source>
        <dbReference type="ARBA" id="ARBA00023139"/>
    </source>
</evidence>
<dbReference type="Proteomes" id="UP001222275">
    <property type="component" value="Chromosome"/>
</dbReference>
<evidence type="ECO:0000313" key="6">
    <source>
        <dbReference type="EMBL" id="WEJ62247.1"/>
    </source>
</evidence>
<proteinExistence type="predicted"/>
<name>A0ABY8C9M8_9GAMM</name>
<dbReference type="Pfam" id="PF04390">
    <property type="entry name" value="LptE"/>
    <property type="match status" value="1"/>
</dbReference>
<accession>A0ABY8C9M8</accession>
<sequence>MLKKLGLYSLLFLLVAQLSACGFHLRGMGSVGALTFKSAQIEVSAGVMPDIEAALERQLKYSGVELLDNQTAEVQIKLLATNYTASRTSTSGLGDTTSELLKMTQSFKVIDLVTGQNIVSDSSSVYRDRQINTAAVLSSDSELRSIKKTMTEDLARQILDRVRRAMQANSQPSSQGEVK</sequence>
<evidence type="ECO:0000256" key="4">
    <source>
        <dbReference type="ARBA" id="ARBA00023237"/>
    </source>
</evidence>
<dbReference type="InterPro" id="IPR007485">
    <property type="entry name" value="LPS_assembly_LptE"/>
</dbReference>
<dbReference type="PANTHER" id="PTHR38098">
    <property type="entry name" value="LPS-ASSEMBLY LIPOPROTEIN LPTE"/>
    <property type="match status" value="1"/>
</dbReference>
<gene>
    <name evidence="6" type="primary">lptE</name>
    <name evidence="6" type="ORF">NR989_09530</name>
</gene>
<protein>
    <submittedName>
        <fullName evidence="6">LPS assembly lipoprotein LptE</fullName>
    </submittedName>
</protein>
<keyword evidence="3" id="KW-0564">Palmitate</keyword>
<dbReference type="RefSeq" id="WP_275594505.1">
    <property type="nucleotide sequence ID" value="NZ_CP102381.1"/>
</dbReference>
<keyword evidence="1" id="KW-0732">Signal</keyword>
<dbReference type="EMBL" id="CP102381">
    <property type="protein sequence ID" value="WEJ62247.1"/>
    <property type="molecule type" value="Genomic_DNA"/>
</dbReference>
<evidence type="ECO:0000256" key="5">
    <source>
        <dbReference type="ARBA" id="ARBA00023288"/>
    </source>
</evidence>
<keyword evidence="7" id="KW-1185">Reference proteome</keyword>
<dbReference type="Gene3D" id="3.30.160.150">
    <property type="entry name" value="Lipoprotein like domain"/>
    <property type="match status" value="1"/>
</dbReference>
<reference evidence="6 7" key="1">
    <citation type="submission" date="2022-06" db="EMBL/GenBank/DDBJ databases">
        <title>Thiomicrohabdus sp. nov, an obligately chemolithoautotrophic, sulfur-oxidizing bacterium isolated from beach of Guanyin Mountain. Amoy.</title>
        <authorList>
            <person name="Zhu H."/>
        </authorList>
    </citation>
    <scope>NUCLEOTIDE SEQUENCE [LARGE SCALE GENOMIC DNA]</scope>
    <source>
        <strain evidence="6 7">XGS-01</strain>
    </source>
</reference>
<keyword evidence="2" id="KW-0472">Membrane</keyword>